<dbReference type="Gene3D" id="3.40.1440.60">
    <property type="entry name" value="PriA, 3(prime) DNA-binding domain"/>
    <property type="match status" value="1"/>
</dbReference>
<dbReference type="GO" id="GO:0003677">
    <property type="term" value="F:DNA binding"/>
    <property type="evidence" value="ECO:0007669"/>
    <property type="project" value="UniProtKB-KW"/>
</dbReference>
<sequence>MEIYADVLLPLAVPGVFTYLLPETLGNQVAVGFRVVVPLGKRKHYTGIVVRVHYNPPQEGVAVKTLLDVVDDHPLVLPRQLDFWRWMCHYYLCMPGEVMKAALPSGLKLESETTVTLNDDFVAGEPLDDREEQLLEILSSSSARKIDDLVKQLGGTSLLRSVRHLVEIGAVKVEEQLGRAFRPRTEAHVRLAEAYRTEAAVQGLLDQLHRTPKQAEIVLAYLDLSGFAAALSLDNFTLLREVSKKALLQRTGGGDSALAALRRKGFLEIYDFEVGRLQSVNADPNLWQRPLSAAQQAAADAILDRFQTKDVCLLHGVTSSGKTEIYIDLIRRELAAGRQVLYLVPEIALTTQITSRLGKVFGENLGVYHSKFPDAERVEVWRKQLSDRPFPLLLGVRSSLFLPFRNLGLIIVDEEHETSYKQQDPAPRYHARDAAIVLARQYGAKVLLGTATPSLETYYNAQRLGKYGYVALTSRFGDVLLPEIIVEDVKELRRKKLMKTPFSPRLTEEVHHTLATGGQVILFLNRRGYSPVIECRSCGWNPRCACCDVTLTLHQKMNQLVCHYCGATYAIPRQCPNCEDTELRDIGYGTEKIEAAVETCFPEARIARMDLDTTRSRTAYEKIINDFQRGETNLLIGTQMVTKGLDFDRVKLVGILNADQMLSQPDFRAYERAYQMMSQVAGRAGRRGERGKVILQTRQPELPVIRQIVESDYEGMFNREWVERDTFHYPPCVRIINLYLKHRDQRVCEAAAFTLAQYLRPHFGDSLLGPDRPAVGRIQLLYIRKLMLKLGPELPPSGVRRTLQAARTALLSCPDYKSVQLYFDVDPM</sequence>
<keyword evidence="5" id="KW-0378">Hydrolase</keyword>
<dbReference type="InterPro" id="IPR001650">
    <property type="entry name" value="Helicase_C-like"/>
</dbReference>
<dbReference type="GO" id="GO:0046872">
    <property type="term" value="F:metal ion binding"/>
    <property type="evidence" value="ECO:0007669"/>
    <property type="project" value="UniProtKB-KW"/>
</dbReference>
<feature type="domain" description="Helicase C-terminal" evidence="14">
    <location>
        <begin position="556"/>
        <end position="727"/>
    </location>
</feature>
<dbReference type="Pfam" id="PF17764">
    <property type="entry name" value="PriA_3primeBD"/>
    <property type="match status" value="1"/>
</dbReference>
<dbReference type="PANTHER" id="PTHR30580">
    <property type="entry name" value="PRIMOSOMAL PROTEIN N"/>
    <property type="match status" value="1"/>
</dbReference>
<dbReference type="CDD" id="cd18804">
    <property type="entry name" value="SF2_C_priA"/>
    <property type="match status" value="1"/>
</dbReference>
<keyword evidence="10" id="KW-0413">Isomerase</keyword>
<keyword evidence="8" id="KW-0067">ATP-binding</keyword>
<evidence type="ECO:0000256" key="7">
    <source>
        <dbReference type="ARBA" id="ARBA00022833"/>
    </source>
</evidence>
<keyword evidence="9" id="KW-0238">DNA-binding</keyword>
<dbReference type="Gene3D" id="3.40.50.300">
    <property type="entry name" value="P-loop containing nucleotide triphosphate hydrolases"/>
    <property type="match status" value="2"/>
</dbReference>
<evidence type="ECO:0000256" key="3">
    <source>
        <dbReference type="ARBA" id="ARBA00022723"/>
    </source>
</evidence>
<dbReference type="HAMAP" id="MF_00983">
    <property type="entry name" value="PriA"/>
    <property type="match status" value="1"/>
</dbReference>
<dbReference type="GO" id="GO:0005524">
    <property type="term" value="F:ATP binding"/>
    <property type="evidence" value="ECO:0007669"/>
    <property type="project" value="UniProtKB-KW"/>
</dbReference>
<keyword evidence="1" id="KW-0639">Primosome</keyword>
<dbReference type="GO" id="GO:0006270">
    <property type="term" value="P:DNA replication initiation"/>
    <property type="evidence" value="ECO:0007669"/>
    <property type="project" value="TreeGrafter"/>
</dbReference>
<dbReference type="SMART" id="SM00487">
    <property type="entry name" value="DEXDc"/>
    <property type="match status" value="1"/>
</dbReference>
<dbReference type="PROSITE" id="PS51192">
    <property type="entry name" value="HELICASE_ATP_BIND_1"/>
    <property type="match status" value="1"/>
</dbReference>
<evidence type="ECO:0000259" key="13">
    <source>
        <dbReference type="PROSITE" id="PS51192"/>
    </source>
</evidence>
<organism evidence="15">
    <name type="scientific">gut metagenome</name>
    <dbReference type="NCBI Taxonomy" id="749906"/>
    <lineage>
        <taxon>unclassified sequences</taxon>
        <taxon>metagenomes</taxon>
        <taxon>organismal metagenomes</taxon>
    </lineage>
</organism>
<dbReference type="FunFam" id="3.40.1440.60:FF:000001">
    <property type="entry name" value="Primosomal protein N"/>
    <property type="match status" value="1"/>
</dbReference>
<dbReference type="InterPro" id="IPR005259">
    <property type="entry name" value="PriA"/>
</dbReference>
<dbReference type="AlphaFoldDB" id="J9DBX3"/>
<dbReference type="PROSITE" id="PS51194">
    <property type="entry name" value="HELICASE_CTER"/>
    <property type="match status" value="1"/>
</dbReference>
<dbReference type="InterPro" id="IPR041222">
    <property type="entry name" value="PriA_3primeBD"/>
</dbReference>
<dbReference type="InterPro" id="IPR011545">
    <property type="entry name" value="DEAD/DEAH_box_helicase_dom"/>
</dbReference>
<evidence type="ECO:0000313" key="15">
    <source>
        <dbReference type="EMBL" id="EJX10431.1"/>
    </source>
</evidence>
<dbReference type="InterPro" id="IPR042115">
    <property type="entry name" value="PriA_3primeBD_sf"/>
</dbReference>
<dbReference type="GO" id="GO:0006302">
    <property type="term" value="P:double-strand break repair"/>
    <property type="evidence" value="ECO:0007669"/>
    <property type="project" value="InterPro"/>
</dbReference>
<reference evidence="15" key="1">
    <citation type="journal article" date="2012" name="PLoS ONE">
        <title>Gene sets for utilization of primary and secondary nutrition supplies in the distal gut of endangered iberian lynx.</title>
        <authorList>
            <person name="Alcaide M."/>
            <person name="Messina E."/>
            <person name="Richter M."/>
            <person name="Bargiela R."/>
            <person name="Peplies J."/>
            <person name="Huws S.A."/>
            <person name="Newbold C.J."/>
            <person name="Golyshin P.N."/>
            <person name="Simon M.A."/>
            <person name="Lopez G."/>
            <person name="Yakimov M.M."/>
            <person name="Ferrer M."/>
        </authorList>
    </citation>
    <scope>NUCLEOTIDE SEQUENCE</scope>
</reference>
<evidence type="ECO:0000259" key="14">
    <source>
        <dbReference type="PROSITE" id="PS51194"/>
    </source>
</evidence>
<comment type="catalytic activity">
    <reaction evidence="12">
        <text>ATP + H2O = ADP + phosphate + H(+)</text>
        <dbReference type="Rhea" id="RHEA:13065"/>
        <dbReference type="ChEBI" id="CHEBI:15377"/>
        <dbReference type="ChEBI" id="CHEBI:15378"/>
        <dbReference type="ChEBI" id="CHEBI:30616"/>
        <dbReference type="ChEBI" id="CHEBI:43474"/>
        <dbReference type="ChEBI" id="CHEBI:456216"/>
        <dbReference type="EC" id="5.6.2.4"/>
    </reaction>
</comment>
<dbReference type="CDD" id="cd17929">
    <property type="entry name" value="DEXHc_priA"/>
    <property type="match status" value="1"/>
</dbReference>
<dbReference type="EMBL" id="AMCI01000185">
    <property type="protein sequence ID" value="EJX10431.1"/>
    <property type="molecule type" value="Genomic_DNA"/>
</dbReference>
<feature type="domain" description="Helicase ATP-binding" evidence="13">
    <location>
        <begin position="303"/>
        <end position="471"/>
    </location>
</feature>
<protein>
    <recommendedName>
        <fullName evidence="11">DNA 3'-5' helicase</fullName>
        <ecNumber evidence="11">5.6.2.4</ecNumber>
    </recommendedName>
</protein>
<dbReference type="InterPro" id="IPR027417">
    <property type="entry name" value="P-loop_NTPase"/>
</dbReference>
<dbReference type="EC" id="5.6.2.4" evidence="11"/>
<keyword evidence="6" id="KW-0347">Helicase</keyword>
<evidence type="ECO:0000256" key="10">
    <source>
        <dbReference type="ARBA" id="ARBA00023235"/>
    </source>
</evidence>
<gene>
    <name evidence="15" type="ORF">EVA_01264</name>
</gene>
<evidence type="ECO:0000256" key="2">
    <source>
        <dbReference type="ARBA" id="ARBA00022705"/>
    </source>
</evidence>
<dbReference type="NCBIfam" id="TIGR00595">
    <property type="entry name" value="priA"/>
    <property type="match status" value="1"/>
</dbReference>
<dbReference type="FunFam" id="3.40.50.300:FF:000489">
    <property type="entry name" value="Primosome assembly protein PriA"/>
    <property type="match status" value="1"/>
</dbReference>
<evidence type="ECO:0000256" key="5">
    <source>
        <dbReference type="ARBA" id="ARBA00022801"/>
    </source>
</evidence>
<dbReference type="GO" id="GO:0016787">
    <property type="term" value="F:hydrolase activity"/>
    <property type="evidence" value="ECO:0007669"/>
    <property type="project" value="UniProtKB-KW"/>
</dbReference>
<dbReference type="SUPFAM" id="SSF52540">
    <property type="entry name" value="P-loop containing nucleoside triphosphate hydrolases"/>
    <property type="match status" value="1"/>
</dbReference>
<dbReference type="GO" id="GO:0043138">
    <property type="term" value="F:3'-5' DNA helicase activity"/>
    <property type="evidence" value="ECO:0007669"/>
    <property type="project" value="UniProtKB-EC"/>
</dbReference>
<evidence type="ECO:0000256" key="8">
    <source>
        <dbReference type="ARBA" id="ARBA00022840"/>
    </source>
</evidence>
<evidence type="ECO:0000256" key="4">
    <source>
        <dbReference type="ARBA" id="ARBA00022741"/>
    </source>
</evidence>
<keyword evidence="4" id="KW-0547">Nucleotide-binding</keyword>
<accession>J9DBX3</accession>
<name>J9DBX3_9ZZZZ</name>
<dbReference type="Pfam" id="PF18319">
    <property type="entry name" value="Zn_ribbon_PriA"/>
    <property type="match status" value="1"/>
</dbReference>
<evidence type="ECO:0000256" key="9">
    <source>
        <dbReference type="ARBA" id="ARBA00023125"/>
    </source>
</evidence>
<dbReference type="SMART" id="SM00490">
    <property type="entry name" value="HELICc"/>
    <property type="match status" value="1"/>
</dbReference>
<evidence type="ECO:0000256" key="1">
    <source>
        <dbReference type="ARBA" id="ARBA00022515"/>
    </source>
</evidence>
<dbReference type="GO" id="GO:0006269">
    <property type="term" value="P:DNA replication, synthesis of primer"/>
    <property type="evidence" value="ECO:0007669"/>
    <property type="project" value="UniProtKB-KW"/>
</dbReference>
<dbReference type="Pfam" id="PF00270">
    <property type="entry name" value="DEAD"/>
    <property type="match status" value="1"/>
</dbReference>
<keyword evidence="2" id="KW-0235">DNA replication</keyword>
<dbReference type="Pfam" id="PF00271">
    <property type="entry name" value="Helicase_C"/>
    <property type="match status" value="1"/>
</dbReference>
<proteinExistence type="inferred from homology"/>
<dbReference type="GO" id="GO:0006310">
    <property type="term" value="P:DNA recombination"/>
    <property type="evidence" value="ECO:0007669"/>
    <property type="project" value="InterPro"/>
</dbReference>
<dbReference type="GO" id="GO:1990077">
    <property type="term" value="C:primosome complex"/>
    <property type="evidence" value="ECO:0007669"/>
    <property type="project" value="UniProtKB-KW"/>
</dbReference>
<dbReference type="InterPro" id="IPR014001">
    <property type="entry name" value="Helicase_ATP-bd"/>
</dbReference>
<keyword evidence="3" id="KW-0479">Metal-binding</keyword>
<keyword evidence="7" id="KW-0862">Zinc</keyword>
<dbReference type="PANTHER" id="PTHR30580:SF0">
    <property type="entry name" value="PRIMOSOMAL PROTEIN N"/>
    <property type="match status" value="1"/>
</dbReference>
<dbReference type="InterPro" id="IPR040498">
    <property type="entry name" value="PriA_CRR"/>
</dbReference>
<evidence type="ECO:0000256" key="6">
    <source>
        <dbReference type="ARBA" id="ARBA00022806"/>
    </source>
</evidence>
<evidence type="ECO:0000256" key="12">
    <source>
        <dbReference type="ARBA" id="ARBA00048988"/>
    </source>
</evidence>
<evidence type="ECO:0000256" key="11">
    <source>
        <dbReference type="ARBA" id="ARBA00034808"/>
    </source>
</evidence>
<comment type="caution">
    <text evidence="15">The sequence shown here is derived from an EMBL/GenBank/DDBJ whole genome shotgun (WGS) entry which is preliminary data.</text>
</comment>